<sequence>MSTRKTLMLASLALIALPLPRAELSSRIAEGCNCDRSKMACRIQCSDIGSGTGTGGGSSTFRIAPDVDRSVPERPIVVPPTVPDIRSSTGQINR</sequence>
<feature type="region of interest" description="Disordered" evidence="1">
    <location>
        <begin position="72"/>
        <end position="94"/>
    </location>
</feature>
<keyword evidence="2" id="KW-0732">Signal</keyword>
<evidence type="ECO:0000256" key="2">
    <source>
        <dbReference type="SAM" id="SignalP"/>
    </source>
</evidence>
<reference evidence="3 4" key="2">
    <citation type="journal article" date="2017" name="Syst. Appl. Microbiol.">
        <title>Soybeans inoculated with root zone soils of Canadian native legumes harbour diverse and novel Bradyrhizobium spp. that possess agricultural potential.</title>
        <authorList>
            <person name="Bromfield E.S.P."/>
            <person name="Cloutier S."/>
            <person name="Tambong J.T."/>
            <person name="Tran Thi T.V."/>
        </authorList>
    </citation>
    <scope>NUCLEOTIDE SEQUENCE [LARGE SCALE GENOMIC DNA]</scope>
    <source>
        <strain evidence="3 4">OO99</strain>
    </source>
</reference>
<dbReference type="Proteomes" id="UP000215703">
    <property type="component" value="Chromosome"/>
</dbReference>
<evidence type="ECO:0000256" key="1">
    <source>
        <dbReference type="SAM" id="MobiDB-lite"/>
    </source>
</evidence>
<proteinExistence type="predicted"/>
<name>A0A2U8P400_9BRAD</name>
<feature type="chain" id="PRO_5016036305" evidence="2">
    <location>
        <begin position="22"/>
        <end position="94"/>
    </location>
</feature>
<dbReference type="EMBL" id="CP029425">
    <property type="protein sequence ID" value="AWL92124.1"/>
    <property type="molecule type" value="Genomic_DNA"/>
</dbReference>
<dbReference type="KEGG" id="bot:CIT37_07860"/>
<gene>
    <name evidence="3" type="ORF">CIT37_07860</name>
</gene>
<evidence type="ECO:0000313" key="4">
    <source>
        <dbReference type="Proteomes" id="UP000215703"/>
    </source>
</evidence>
<dbReference type="GeneID" id="92970552"/>
<dbReference type="AlphaFoldDB" id="A0A2U8P400"/>
<feature type="signal peptide" evidence="2">
    <location>
        <begin position="1"/>
        <end position="21"/>
    </location>
</feature>
<evidence type="ECO:0000313" key="3">
    <source>
        <dbReference type="EMBL" id="AWL92124.1"/>
    </source>
</evidence>
<protein>
    <submittedName>
        <fullName evidence="3">Uncharacterized protein</fullName>
    </submittedName>
</protein>
<organism evidence="3 4">
    <name type="scientific">Bradyrhizobium ottawaense</name>
    <dbReference type="NCBI Taxonomy" id="931866"/>
    <lineage>
        <taxon>Bacteria</taxon>
        <taxon>Pseudomonadati</taxon>
        <taxon>Pseudomonadota</taxon>
        <taxon>Alphaproteobacteria</taxon>
        <taxon>Hyphomicrobiales</taxon>
        <taxon>Nitrobacteraceae</taxon>
        <taxon>Bradyrhizobium</taxon>
    </lineage>
</organism>
<dbReference type="RefSeq" id="WP_095426815.1">
    <property type="nucleotide sequence ID" value="NZ_CP029425.2"/>
</dbReference>
<accession>A0A2U8P400</accession>
<reference evidence="3 4" key="1">
    <citation type="journal article" date="2014" name="Int. J. Syst. Evol. Microbiol.">
        <title>Bradyrhizobium ottawaense sp. nov., a symbiotic nitrogen fixing bacterium from root nodules of soybeans in Canada.</title>
        <authorList>
            <person name="Yu X."/>
            <person name="Cloutier S."/>
            <person name="Tambong J.T."/>
            <person name="Bromfield E.S."/>
        </authorList>
    </citation>
    <scope>NUCLEOTIDE SEQUENCE [LARGE SCALE GENOMIC DNA]</scope>
    <source>
        <strain evidence="3 4">OO99</strain>
    </source>
</reference>